<dbReference type="RefSeq" id="WP_222102209.1">
    <property type="nucleotide sequence ID" value="NZ_FLQY01000201.1"/>
</dbReference>
<protein>
    <recommendedName>
        <fullName evidence="3">GxxExxY protein</fullName>
    </recommendedName>
</protein>
<dbReference type="Pfam" id="PF13366">
    <property type="entry name" value="PDDEXK_3"/>
    <property type="match status" value="1"/>
</dbReference>
<keyword evidence="2" id="KW-1185">Reference proteome</keyword>
<sequence length="141" mass="15758">MEANHQVTKGAKMHQEIPDKLDALARLVVDAAFKVHKALGPGLLESAYQACLEIELERRCVRFISQNVLPICYEGTTIEGAYRVDLLVDDQLIVELKAVDQLLPIHSAQLLTYLRLSGNRLGLLINFNTPLIKDGIKRIVL</sequence>
<reference evidence="1 2" key="1">
    <citation type="submission" date="2016-06" db="EMBL/GenBank/DDBJ databases">
        <authorList>
            <person name="Kjaerup R.B."/>
            <person name="Dalgaard T.S."/>
            <person name="Juul-Madsen H.R."/>
        </authorList>
    </citation>
    <scope>NUCLEOTIDE SEQUENCE [LARGE SCALE GENOMIC DNA]</scope>
    <source>
        <strain evidence="1">2</strain>
    </source>
</reference>
<dbReference type="AlphaFoldDB" id="A0A1A8XTV9"/>
<organism evidence="1 2">
    <name type="scientific">Candidatus Propionivibrio aalborgensis</name>
    <dbReference type="NCBI Taxonomy" id="1860101"/>
    <lineage>
        <taxon>Bacteria</taxon>
        <taxon>Pseudomonadati</taxon>
        <taxon>Pseudomonadota</taxon>
        <taxon>Betaproteobacteria</taxon>
        <taxon>Rhodocyclales</taxon>
        <taxon>Rhodocyclaceae</taxon>
        <taxon>Propionivibrio</taxon>
    </lineage>
</organism>
<evidence type="ECO:0000313" key="1">
    <source>
        <dbReference type="EMBL" id="SBT08490.1"/>
    </source>
</evidence>
<evidence type="ECO:0008006" key="3">
    <source>
        <dbReference type="Google" id="ProtNLM"/>
    </source>
</evidence>
<proteinExistence type="predicted"/>
<gene>
    <name evidence="1" type="ORF">PROAA_280006</name>
</gene>
<accession>A0A1A8XTV9</accession>
<dbReference type="NCBIfam" id="TIGR04256">
    <property type="entry name" value="GxxExxY"/>
    <property type="match status" value="1"/>
</dbReference>
<dbReference type="EMBL" id="FLQY01000201">
    <property type="protein sequence ID" value="SBT08490.1"/>
    <property type="molecule type" value="Genomic_DNA"/>
</dbReference>
<dbReference type="InterPro" id="IPR026350">
    <property type="entry name" value="GxxExxY"/>
</dbReference>
<dbReference type="Proteomes" id="UP000199600">
    <property type="component" value="Unassembled WGS sequence"/>
</dbReference>
<name>A0A1A8XTV9_9RHOO</name>
<evidence type="ECO:0000313" key="2">
    <source>
        <dbReference type="Proteomes" id="UP000199600"/>
    </source>
</evidence>